<protein>
    <submittedName>
        <fullName evidence="1">Uncharacterized protein</fullName>
    </submittedName>
</protein>
<keyword evidence="2" id="KW-1185">Reference proteome</keyword>
<name>A0A918U892_9ACTN</name>
<accession>A0A918U892</accession>
<evidence type="ECO:0000313" key="1">
    <source>
        <dbReference type="EMBL" id="GGY08233.1"/>
    </source>
</evidence>
<gene>
    <name evidence="1" type="ORF">GCM10010358_71600</name>
</gene>
<proteinExistence type="predicted"/>
<reference evidence="1" key="2">
    <citation type="submission" date="2020-09" db="EMBL/GenBank/DDBJ databases">
        <authorList>
            <person name="Sun Q."/>
            <person name="Ohkuma M."/>
        </authorList>
    </citation>
    <scope>NUCLEOTIDE SEQUENCE</scope>
    <source>
        <strain evidence="1">JCM 4790</strain>
    </source>
</reference>
<evidence type="ECO:0000313" key="2">
    <source>
        <dbReference type="Proteomes" id="UP000619244"/>
    </source>
</evidence>
<dbReference type="Proteomes" id="UP000619244">
    <property type="component" value="Unassembled WGS sequence"/>
</dbReference>
<organism evidence="1 2">
    <name type="scientific">Streptomyces minutiscleroticus</name>
    <dbReference type="NCBI Taxonomy" id="68238"/>
    <lineage>
        <taxon>Bacteria</taxon>
        <taxon>Bacillati</taxon>
        <taxon>Actinomycetota</taxon>
        <taxon>Actinomycetes</taxon>
        <taxon>Kitasatosporales</taxon>
        <taxon>Streptomycetaceae</taxon>
        <taxon>Streptomyces</taxon>
    </lineage>
</organism>
<reference evidence="1" key="1">
    <citation type="journal article" date="2014" name="Int. J. Syst. Evol. Microbiol.">
        <title>Complete genome sequence of Corynebacterium casei LMG S-19264T (=DSM 44701T), isolated from a smear-ripened cheese.</title>
        <authorList>
            <consortium name="US DOE Joint Genome Institute (JGI-PGF)"/>
            <person name="Walter F."/>
            <person name="Albersmeier A."/>
            <person name="Kalinowski J."/>
            <person name="Ruckert C."/>
        </authorList>
    </citation>
    <scope>NUCLEOTIDE SEQUENCE</scope>
    <source>
        <strain evidence="1">JCM 4790</strain>
    </source>
</reference>
<dbReference type="AlphaFoldDB" id="A0A918U892"/>
<sequence>MCQGGWGLHARGGTTLDTTHFTSNDPAYVTRDRIRHEKRHRSQWLRYGLGFGIRYWRAGSNPCRNRYERQANLRWGGYRC</sequence>
<dbReference type="EMBL" id="BMVU01000066">
    <property type="protein sequence ID" value="GGY08233.1"/>
    <property type="molecule type" value="Genomic_DNA"/>
</dbReference>
<comment type="caution">
    <text evidence="1">The sequence shown here is derived from an EMBL/GenBank/DDBJ whole genome shotgun (WGS) entry which is preliminary data.</text>
</comment>